<keyword evidence="2" id="KW-0808">Transferase</keyword>
<dbReference type="SUPFAM" id="SSF55729">
    <property type="entry name" value="Acyl-CoA N-acyltransferases (Nat)"/>
    <property type="match status" value="1"/>
</dbReference>
<gene>
    <name evidence="2" type="ORF">LEP1GSC105_2375</name>
</gene>
<feature type="domain" description="N-acetyltransferase" evidence="1">
    <location>
        <begin position="7"/>
        <end position="181"/>
    </location>
</feature>
<evidence type="ECO:0000259" key="1">
    <source>
        <dbReference type="PROSITE" id="PS51186"/>
    </source>
</evidence>
<dbReference type="GO" id="GO:0016747">
    <property type="term" value="F:acyltransferase activity, transferring groups other than amino-acyl groups"/>
    <property type="evidence" value="ECO:0007669"/>
    <property type="project" value="InterPro"/>
</dbReference>
<dbReference type="PROSITE" id="PS51186">
    <property type="entry name" value="GNAT"/>
    <property type="match status" value="1"/>
</dbReference>
<comment type="caution">
    <text evidence="2">The sequence shown here is derived from an EMBL/GenBank/DDBJ whole genome shotgun (WGS) entry which is preliminary data.</text>
</comment>
<dbReference type="EMBL" id="AHNR02000028">
    <property type="protein sequence ID" value="EKR55522.1"/>
    <property type="molecule type" value="Genomic_DNA"/>
</dbReference>
<dbReference type="CDD" id="cd04301">
    <property type="entry name" value="NAT_SF"/>
    <property type="match status" value="1"/>
</dbReference>
<reference evidence="2 3" key="1">
    <citation type="submission" date="2012-10" db="EMBL/GenBank/DDBJ databases">
        <authorList>
            <person name="Harkins D.M."/>
            <person name="Durkin A.S."/>
            <person name="Brinkac L.M."/>
            <person name="Haft D.H."/>
            <person name="Selengut J.D."/>
            <person name="Sanka R."/>
            <person name="DePew J."/>
            <person name="Purushe J."/>
            <person name="Chanthongthip A."/>
            <person name="Lattana O."/>
            <person name="Phetsouvanh R."/>
            <person name="Newton P.N."/>
            <person name="Vinetz J.M."/>
            <person name="Sutton G.G."/>
            <person name="Nierman W.C."/>
            <person name="Fouts D.E."/>
        </authorList>
    </citation>
    <scope>NUCLEOTIDE SEQUENCE [LARGE SCALE GENOMIC DNA]</scope>
    <source>
        <strain evidence="2 3">UI 12758</strain>
    </source>
</reference>
<dbReference type="Proteomes" id="UP000001340">
    <property type="component" value="Unassembled WGS sequence"/>
</dbReference>
<dbReference type="Pfam" id="PF00583">
    <property type="entry name" value="Acetyltransf_1"/>
    <property type="match status" value="1"/>
</dbReference>
<dbReference type="AlphaFoldDB" id="A0A0E2D7T6"/>
<name>A0A0E2D7T6_LEPIR</name>
<evidence type="ECO:0000313" key="2">
    <source>
        <dbReference type="EMBL" id="EKR55522.1"/>
    </source>
</evidence>
<accession>A0A0E2D7T6</accession>
<dbReference type="RefSeq" id="WP_002097945.1">
    <property type="nucleotide sequence ID" value="NZ_AHNR02000028.1"/>
</dbReference>
<protein>
    <submittedName>
        <fullName evidence="2">Acetyltransferase (GNAT) domain protein</fullName>
    </submittedName>
</protein>
<dbReference type="InterPro" id="IPR000182">
    <property type="entry name" value="GNAT_dom"/>
</dbReference>
<proteinExistence type="predicted"/>
<organism evidence="2 3">
    <name type="scientific">Leptospira interrogans str. UI 12758</name>
    <dbReference type="NCBI Taxonomy" id="1049938"/>
    <lineage>
        <taxon>Bacteria</taxon>
        <taxon>Pseudomonadati</taxon>
        <taxon>Spirochaetota</taxon>
        <taxon>Spirochaetia</taxon>
        <taxon>Leptospirales</taxon>
        <taxon>Leptospiraceae</taxon>
        <taxon>Leptospira</taxon>
    </lineage>
</organism>
<dbReference type="InterPro" id="IPR016181">
    <property type="entry name" value="Acyl_CoA_acyltransferase"/>
</dbReference>
<evidence type="ECO:0000313" key="3">
    <source>
        <dbReference type="Proteomes" id="UP000001340"/>
    </source>
</evidence>
<sequence>MMKNKNVIIKPVDENNWSDFETLFESKGGPHYCWCMAWRMTGEERKNNTTENRKKFIKQRVESKIPIGILGYLNEEAIAWCSVAPRETYRSLGGDENLESVWSIVCFFVKKEYQGRGVATTIIENAKDYAKKNGAKYLEAYPVEKNSPSYKFMGFTSMFKKIGFTFVKKAGTRRNVMTYKL</sequence>
<dbReference type="Gene3D" id="3.40.630.30">
    <property type="match status" value="1"/>
</dbReference>